<dbReference type="InterPro" id="IPR006439">
    <property type="entry name" value="HAD-SF_hydro_IA"/>
</dbReference>
<dbReference type="Pfam" id="PF00702">
    <property type="entry name" value="Hydrolase"/>
    <property type="match status" value="1"/>
</dbReference>
<dbReference type="InterPro" id="IPR051828">
    <property type="entry name" value="HAD-like_hydrolase_domain"/>
</dbReference>
<evidence type="ECO:0000313" key="2">
    <source>
        <dbReference type="EMBL" id="SSX23651.1"/>
    </source>
</evidence>
<dbReference type="EMBL" id="UFQS01000372">
    <property type="protein sequence ID" value="SSX03285.1"/>
    <property type="molecule type" value="Genomic_DNA"/>
</dbReference>
<dbReference type="Gene3D" id="1.10.150.720">
    <property type="entry name" value="Haloacid dehalogenase-like hydrolase"/>
    <property type="match status" value="1"/>
</dbReference>
<dbReference type="InterPro" id="IPR044924">
    <property type="entry name" value="HAD-SF_hydro_IA_REG-2-like_cap"/>
</dbReference>
<dbReference type="InterPro" id="IPR023214">
    <property type="entry name" value="HAD_sf"/>
</dbReference>
<reference evidence="1" key="1">
    <citation type="submission" date="2018-04" db="EMBL/GenBank/DDBJ databases">
        <authorList>
            <person name="Go L.Y."/>
            <person name="Mitchell J.A."/>
        </authorList>
    </citation>
    <scope>NUCLEOTIDE SEQUENCE</scope>
    <source>
        <tissue evidence="1">Whole organism</tissue>
    </source>
</reference>
<dbReference type="SFLD" id="SFLDG01129">
    <property type="entry name" value="C1.5:_HAD__Beta-PGM__Phosphata"/>
    <property type="match status" value="1"/>
</dbReference>
<gene>
    <name evidence="1" type="primary">CSON009387</name>
</gene>
<dbReference type="SFLD" id="SFLDS00003">
    <property type="entry name" value="Haloacid_Dehalogenase"/>
    <property type="match status" value="1"/>
</dbReference>
<name>A0A336KJ30_CULSO</name>
<dbReference type="Gene3D" id="3.40.50.1000">
    <property type="entry name" value="HAD superfamily/HAD-like"/>
    <property type="match status" value="1"/>
</dbReference>
<dbReference type="AlphaFoldDB" id="A0A336KJ30"/>
<accession>A0A336KJ30</accession>
<dbReference type="EMBL" id="UFQT01000372">
    <property type="protein sequence ID" value="SSX23651.1"/>
    <property type="molecule type" value="Genomic_DNA"/>
</dbReference>
<dbReference type="SUPFAM" id="SSF56784">
    <property type="entry name" value="HAD-like"/>
    <property type="match status" value="1"/>
</dbReference>
<dbReference type="NCBIfam" id="TIGR01549">
    <property type="entry name" value="HAD-SF-IA-v1"/>
    <property type="match status" value="1"/>
</dbReference>
<dbReference type="PANTHER" id="PTHR46191:SF2">
    <property type="entry name" value="HALOACID DEHALOGENASE-LIKE HYDROLASE DOMAIN-CONTAINING PROTEIN 3"/>
    <property type="match status" value="1"/>
</dbReference>
<reference evidence="2" key="2">
    <citation type="submission" date="2018-07" db="EMBL/GenBank/DDBJ databases">
        <authorList>
            <person name="Quirk P.G."/>
            <person name="Krulwich T.A."/>
        </authorList>
    </citation>
    <scope>NUCLEOTIDE SEQUENCE</scope>
</reference>
<protein>
    <submittedName>
        <fullName evidence="1">CSON009387 protein</fullName>
    </submittedName>
</protein>
<dbReference type="InterPro" id="IPR036412">
    <property type="entry name" value="HAD-like_sf"/>
</dbReference>
<dbReference type="NCBIfam" id="TIGR02252">
    <property type="entry name" value="DREG-2"/>
    <property type="match status" value="1"/>
</dbReference>
<dbReference type="GO" id="GO:0005634">
    <property type="term" value="C:nucleus"/>
    <property type="evidence" value="ECO:0007669"/>
    <property type="project" value="TreeGrafter"/>
</dbReference>
<dbReference type="VEuPathDB" id="VectorBase:CSON009387"/>
<dbReference type="PANTHER" id="PTHR46191">
    <property type="match status" value="1"/>
</dbReference>
<dbReference type="InterPro" id="IPR011949">
    <property type="entry name" value="HAD-SF_hydro_IA_REG-2-like"/>
</dbReference>
<evidence type="ECO:0000313" key="1">
    <source>
        <dbReference type="EMBL" id="SSX03285.1"/>
    </source>
</evidence>
<organism evidence="1">
    <name type="scientific">Culicoides sonorensis</name>
    <name type="common">Biting midge</name>
    <dbReference type="NCBI Taxonomy" id="179676"/>
    <lineage>
        <taxon>Eukaryota</taxon>
        <taxon>Metazoa</taxon>
        <taxon>Ecdysozoa</taxon>
        <taxon>Arthropoda</taxon>
        <taxon>Hexapoda</taxon>
        <taxon>Insecta</taxon>
        <taxon>Pterygota</taxon>
        <taxon>Neoptera</taxon>
        <taxon>Endopterygota</taxon>
        <taxon>Diptera</taxon>
        <taxon>Nematocera</taxon>
        <taxon>Chironomoidea</taxon>
        <taxon>Ceratopogonidae</taxon>
        <taxon>Ceratopogoninae</taxon>
        <taxon>Culicoides</taxon>
        <taxon>Monoculicoides</taxon>
    </lineage>
</organism>
<proteinExistence type="predicted"/>
<sequence>MSSMLAHNLSRFKLVTFDVTNTLLKFSKAPGVQYTETANSHGITSIEPKTVSIAFRKNFKILAKEYPNFGYNSQINWHEWWRLLVIQTLNDASSSKLDQKTVNKVAYTLIEQYQTPLCWEKYHKADELLRKVKETGKCVGIISNFDSRLKTLLNNMKFNQIDFILPSYEIGVMKPNTKIFEKALKESGILISPSEALHIGNEIELDCKGALDAGWSGILIRNCERDSIKENLVKCPMYDTLEILLNDLETKELNL</sequence>
<dbReference type="OMA" id="KCVGIIS"/>